<name>A0ABM7GEJ8_9GAMM</name>
<gene>
    <name evidence="1" type="ORF">HORIV_13980</name>
</gene>
<evidence type="ECO:0000313" key="2">
    <source>
        <dbReference type="Proteomes" id="UP000289555"/>
    </source>
</evidence>
<dbReference type="EMBL" id="AP019416">
    <property type="protein sequence ID" value="BBI48977.1"/>
    <property type="molecule type" value="Genomic_DNA"/>
</dbReference>
<accession>A0ABM7GEJ8</accession>
<dbReference type="Gene3D" id="3.40.190.290">
    <property type="match status" value="1"/>
</dbReference>
<evidence type="ECO:0000313" key="1">
    <source>
        <dbReference type="EMBL" id="BBI48977.1"/>
    </source>
</evidence>
<organism evidence="1 2">
    <name type="scientific">Vreelandella olivaria</name>
    <dbReference type="NCBI Taxonomy" id="390919"/>
    <lineage>
        <taxon>Bacteria</taxon>
        <taxon>Pseudomonadati</taxon>
        <taxon>Pseudomonadota</taxon>
        <taxon>Gammaproteobacteria</taxon>
        <taxon>Oceanospirillales</taxon>
        <taxon>Halomonadaceae</taxon>
        <taxon>Vreelandella</taxon>
    </lineage>
</organism>
<protein>
    <submittedName>
        <fullName evidence="1">Uncharacterized protein</fullName>
    </submittedName>
</protein>
<keyword evidence="2" id="KW-1185">Reference proteome</keyword>
<dbReference type="Proteomes" id="UP000289555">
    <property type="component" value="Chromosome"/>
</dbReference>
<proteinExistence type="predicted"/>
<reference evidence="2" key="1">
    <citation type="journal article" date="2019" name="Microbiol. Resour. Announc.">
        <title>Complete Genome Sequence of Halomonas olivaria, a Moderately Halophilic Bacterium Isolated from Olive Processing Effluents, Obtained by Nanopore Sequencing.</title>
        <authorList>
            <person name="Nagata S."/>
            <person name="Ii K.M."/>
            <person name="Tsukimi T."/>
            <person name="Miura M.C."/>
            <person name="Galipon J."/>
            <person name="Arakawa K."/>
        </authorList>
    </citation>
    <scope>NUCLEOTIDE SEQUENCE [LARGE SCALE GENOMIC DNA]</scope>
    <source>
        <strain evidence="2">TYRC17</strain>
    </source>
</reference>
<sequence length="71" mass="7341">MLSAATMAPFLTTCAPLQKGFVRLASAGIGYGMMPQLQVGELMASGQLASVAPGYSLAVPLYWHFGAIAAH</sequence>